<accession>A0A6G1FGY0</accession>
<name>A0A6G1FGY0_9ORYZ</name>
<dbReference type="Proteomes" id="UP000479710">
    <property type="component" value="Unassembled WGS sequence"/>
</dbReference>
<dbReference type="AlphaFoldDB" id="A0A6G1FGY0"/>
<proteinExistence type="inferred from homology"/>
<evidence type="ECO:0000259" key="4">
    <source>
        <dbReference type="Pfam" id="PF01494"/>
    </source>
</evidence>
<keyword evidence="1" id="KW-0560">Oxidoreductase</keyword>
<comment type="similarity">
    <text evidence="3">Belongs to the 3-hydroxybenzoate 6-hydroxylase family.</text>
</comment>
<evidence type="ECO:0000256" key="3">
    <source>
        <dbReference type="ARBA" id="ARBA00024018"/>
    </source>
</evidence>
<dbReference type="InterPro" id="IPR002938">
    <property type="entry name" value="FAD-bd"/>
</dbReference>
<organism evidence="5 6">
    <name type="scientific">Oryza meyeriana var. granulata</name>
    <dbReference type="NCBI Taxonomy" id="110450"/>
    <lineage>
        <taxon>Eukaryota</taxon>
        <taxon>Viridiplantae</taxon>
        <taxon>Streptophyta</taxon>
        <taxon>Embryophyta</taxon>
        <taxon>Tracheophyta</taxon>
        <taxon>Spermatophyta</taxon>
        <taxon>Magnoliopsida</taxon>
        <taxon>Liliopsida</taxon>
        <taxon>Poales</taxon>
        <taxon>Poaceae</taxon>
        <taxon>BOP clade</taxon>
        <taxon>Oryzoideae</taxon>
        <taxon>Oryzeae</taxon>
        <taxon>Oryzinae</taxon>
        <taxon>Oryza</taxon>
        <taxon>Oryza meyeriana</taxon>
    </lineage>
</organism>
<sequence length="214" mass="23173">MARDAGTAREYVLEKLQECPAEVVDMVRRCDPASSMWTMTKVWYRPPWQVALGGFQRRGGAAVTVAGDAMHVMGPFIGQGGSAALEDAVVLARSLSLPSRTTDTVVPNSAGGVELQAGEMGGAIGRYVRERRLRVLRLSLESFTMGTLLRTKSAMGKLVCAVVMALLGTRSRRHADYDCGSLLSSTILLLDHSINSVNYSNSLNKSRACEYVIM</sequence>
<evidence type="ECO:0000313" key="6">
    <source>
        <dbReference type="Proteomes" id="UP000479710"/>
    </source>
</evidence>
<dbReference type="Pfam" id="PF01494">
    <property type="entry name" value="FAD_binding_3"/>
    <property type="match status" value="1"/>
</dbReference>
<reference evidence="5 6" key="1">
    <citation type="submission" date="2019-11" db="EMBL/GenBank/DDBJ databases">
        <title>Whole genome sequence of Oryza granulata.</title>
        <authorList>
            <person name="Li W."/>
        </authorList>
    </citation>
    <scope>NUCLEOTIDE SEQUENCE [LARGE SCALE GENOMIC DNA]</scope>
    <source>
        <strain evidence="6">cv. Menghai</strain>
        <tissue evidence="5">Leaf</tissue>
    </source>
</reference>
<evidence type="ECO:0000256" key="1">
    <source>
        <dbReference type="ARBA" id="ARBA00023002"/>
    </source>
</evidence>
<evidence type="ECO:0000313" key="5">
    <source>
        <dbReference type="EMBL" id="KAF0936084.1"/>
    </source>
</evidence>
<comment type="caution">
    <text evidence="5">The sequence shown here is derived from an EMBL/GenBank/DDBJ whole genome shotgun (WGS) entry which is preliminary data.</text>
</comment>
<keyword evidence="2" id="KW-0503">Monooxygenase</keyword>
<dbReference type="OrthoDB" id="759125at2759"/>
<feature type="domain" description="FAD-binding" evidence="4">
    <location>
        <begin position="63"/>
        <end position="98"/>
    </location>
</feature>
<gene>
    <name evidence="5" type="ORF">E2562_038618</name>
</gene>
<protein>
    <recommendedName>
        <fullName evidence="4">FAD-binding domain-containing protein</fullName>
    </recommendedName>
</protein>
<keyword evidence="6" id="KW-1185">Reference proteome</keyword>
<evidence type="ECO:0000256" key="2">
    <source>
        <dbReference type="ARBA" id="ARBA00023033"/>
    </source>
</evidence>
<dbReference type="SUPFAM" id="SSF51905">
    <property type="entry name" value="FAD/NAD(P)-binding domain"/>
    <property type="match status" value="1"/>
</dbReference>
<dbReference type="InterPro" id="IPR044560">
    <property type="entry name" value="MOase"/>
</dbReference>
<dbReference type="GO" id="GO:0004497">
    <property type="term" value="F:monooxygenase activity"/>
    <property type="evidence" value="ECO:0007669"/>
    <property type="project" value="UniProtKB-KW"/>
</dbReference>
<dbReference type="GO" id="GO:0071949">
    <property type="term" value="F:FAD binding"/>
    <property type="evidence" value="ECO:0007669"/>
    <property type="project" value="InterPro"/>
</dbReference>
<dbReference type="InterPro" id="IPR036188">
    <property type="entry name" value="FAD/NAD-bd_sf"/>
</dbReference>
<dbReference type="PANTHER" id="PTHR45934:SF2">
    <property type="entry name" value="MONOOXYGENASE 1"/>
    <property type="match status" value="1"/>
</dbReference>
<dbReference type="EMBL" id="SPHZ02000001">
    <property type="protein sequence ID" value="KAF0936084.1"/>
    <property type="molecule type" value="Genomic_DNA"/>
</dbReference>
<dbReference type="Gene3D" id="3.50.50.60">
    <property type="entry name" value="FAD/NAD(P)-binding domain"/>
    <property type="match status" value="1"/>
</dbReference>
<dbReference type="PANTHER" id="PTHR45934">
    <property type="entry name" value="FAD/NAD(P)-BINDING OXIDOREDUCTASE FAMILY PROTEIN"/>
    <property type="match status" value="1"/>
</dbReference>